<protein>
    <submittedName>
        <fullName evidence="2">Abortive phage resistance protein</fullName>
    </submittedName>
</protein>
<reference evidence="2 3" key="1">
    <citation type="submission" date="2018-02" db="EMBL/GenBank/DDBJ databases">
        <title>Complete genome sequencing of Faecalibacterium prausnitzii strains isolated from the human gut.</title>
        <authorList>
            <person name="Fitzgerald B.C."/>
            <person name="Shkoporov A.N."/>
            <person name="Ross P.R."/>
            <person name="Hill C."/>
        </authorList>
    </citation>
    <scope>NUCLEOTIDE SEQUENCE [LARGE SCALE GENOMIC DNA]</scope>
    <source>
        <strain evidence="2 3">APC942/32-1</strain>
    </source>
</reference>
<proteinExistence type="predicted"/>
<organism evidence="2 3">
    <name type="scientific">Faecalibacterium prausnitzii</name>
    <dbReference type="NCBI Taxonomy" id="853"/>
    <lineage>
        <taxon>Bacteria</taxon>
        <taxon>Bacillati</taxon>
        <taxon>Bacillota</taxon>
        <taxon>Clostridia</taxon>
        <taxon>Eubacteriales</taxon>
        <taxon>Oscillospiraceae</taxon>
        <taxon>Faecalibacterium</taxon>
    </lineage>
</organism>
<dbReference type="Pfam" id="PF10592">
    <property type="entry name" value="AIPR"/>
    <property type="match status" value="1"/>
</dbReference>
<accession>A0A329TWJ6</accession>
<gene>
    <name evidence="2" type="ORF">C4N26_09610</name>
</gene>
<comment type="caution">
    <text evidence="2">The sequence shown here is derived from an EMBL/GenBank/DDBJ whole genome shotgun (WGS) entry which is preliminary data.</text>
</comment>
<evidence type="ECO:0000259" key="1">
    <source>
        <dbReference type="Pfam" id="PF10592"/>
    </source>
</evidence>
<dbReference type="Proteomes" id="UP000251144">
    <property type="component" value="Unassembled WGS sequence"/>
</dbReference>
<evidence type="ECO:0000313" key="3">
    <source>
        <dbReference type="Proteomes" id="UP000251144"/>
    </source>
</evidence>
<evidence type="ECO:0000313" key="2">
    <source>
        <dbReference type="EMBL" id="RAW53635.1"/>
    </source>
</evidence>
<dbReference type="AlphaFoldDB" id="A0A329TWJ6"/>
<dbReference type="InterPro" id="IPR018891">
    <property type="entry name" value="AIPR_C"/>
</dbReference>
<sequence>MLEMRRTNMAKNDLILLDSIIDKYVAESKYTTDCGEVFEFFATEQILKDYAFTEQQLLSGSVDGRNDGGIDEFFVLVNGHLAESIPEEFWPRSNSELEIYIISCKHDDSFKQSPITAMIPSLLQLFDFSISASKLEEQYNSKLLKKRDLLLTTYKRLATTLTKFDINLIYACRGDENIEKNIQEKADQAEQICQESFSGCTAKFDFWGNKKLLTRYRENSKSVLELKYEQCINQDGQYVILTKLTDYYNFIIDSNEKLNRRIFDSNVRDYLGLNPVNIDIMNTLSDSESPEFWWLNNGITIIGTHAHIVGNAISIENVQIVNGLQTSESIYNYFNESKIKSDDRSLLVKIIISNDVNARNSIIYATNNQTNVNVTALRATDKIQRDIEDVLKSHGIYYDRRSNYYKNQGMSQEDIIDPLALAAGYICLIYKSPFKATGLKQRFMRDDIKYQKVFSPETNLNVWYPIVRLLKKTDQALLELKSNVKAVRFQKNYRQIILFATISRLMGTFAFGEKQLIDFDFNQYTGDEIKKTVADLVEIDETCFERVRKLPENFYEKLFVHIANKYSIKAIQSIAAKNRQLWSGEQTLPSYGLTNELVNEIAHLLPEQPWPAKVHKQIAASLNLKEMVVQNAISYLIYTGKAYRQVYGYVFDSSGNIINEGEHFGYTVEDARKKLEEQKLQNEMRFGVGAF</sequence>
<name>A0A329TWJ6_9FIRM</name>
<feature type="domain" description="Abortive phage infection protein C-terminal" evidence="1">
    <location>
        <begin position="263"/>
        <end position="506"/>
    </location>
</feature>
<dbReference type="EMBL" id="PRLB01000009">
    <property type="protein sequence ID" value="RAW53635.1"/>
    <property type="molecule type" value="Genomic_DNA"/>
</dbReference>